<feature type="domain" description="Transposase MuDR plant" evidence="2">
    <location>
        <begin position="191"/>
        <end position="240"/>
    </location>
</feature>
<organism evidence="3 4">
    <name type="scientific">Linum trigynum</name>
    <dbReference type="NCBI Taxonomy" id="586398"/>
    <lineage>
        <taxon>Eukaryota</taxon>
        <taxon>Viridiplantae</taxon>
        <taxon>Streptophyta</taxon>
        <taxon>Embryophyta</taxon>
        <taxon>Tracheophyta</taxon>
        <taxon>Spermatophyta</taxon>
        <taxon>Magnoliopsida</taxon>
        <taxon>eudicotyledons</taxon>
        <taxon>Gunneridae</taxon>
        <taxon>Pentapetalae</taxon>
        <taxon>rosids</taxon>
        <taxon>fabids</taxon>
        <taxon>Malpighiales</taxon>
        <taxon>Linaceae</taxon>
        <taxon>Linum</taxon>
    </lineage>
</organism>
<proteinExistence type="predicted"/>
<name>A0AAV2GEM8_9ROSI</name>
<evidence type="ECO:0000313" key="3">
    <source>
        <dbReference type="EMBL" id="CAL1408313.1"/>
    </source>
</evidence>
<protein>
    <recommendedName>
        <fullName evidence="2">Transposase MuDR plant domain-containing protein</fullName>
    </recommendedName>
</protein>
<feature type="region of interest" description="Disordered" evidence="1">
    <location>
        <begin position="44"/>
        <end position="141"/>
    </location>
</feature>
<dbReference type="EMBL" id="OZ034821">
    <property type="protein sequence ID" value="CAL1408313.1"/>
    <property type="molecule type" value="Genomic_DNA"/>
</dbReference>
<accession>A0AAV2GEM8</accession>
<dbReference type="Pfam" id="PF03108">
    <property type="entry name" value="DBD_Tnp_Mut"/>
    <property type="match status" value="1"/>
</dbReference>
<keyword evidence="4" id="KW-1185">Reference proteome</keyword>
<feature type="compositionally biased region" description="Acidic residues" evidence="1">
    <location>
        <begin position="44"/>
        <end position="54"/>
    </location>
</feature>
<evidence type="ECO:0000256" key="1">
    <source>
        <dbReference type="SAM" id="MobiDB-lite"/>
    </source>
</evidence>
<feature type="compositionally biased region" description="Basic and acidic residues" evidence="1">
    <location>
        <begin position="106"/>
        <end position="122"/>
    </location>
</feature>
<reference evidence="3 4" key="1">
    <citation type="submission" date="2024-04" db="EMBL/GenBank/DDBJ databases">
        <authorList>
            <person name="Fracassetti M."/>
        </authorList>
    </citation>
    <scope>NUCLEOTIDE SEQUENCE [LARGE SCALE GENOMIC DNA]</scope>
</reference>
<evidence type="ECO:0000259" key="2">
    <source>
        <dbReference type="Pfam" id="PF03108"/>
    </source>
</evidence>
<gene>
    <name evidence="3" type="ORF">LTRI10_LOCUS47920</name>
</gene>
<evidence type="ECO:0000313" key="4">
    <source>
        <dbReference type="Proteomes" id="UP001497516"/>
    </source>
</evidence>
<feature type="region of interest" description="Disordered" evidence="1">
    <location>
        <begin position="1"/>
        <end position="30"/>
    </location>
</feature>
<dbReference type="AlphaFoldDB" id="A0AAV2GEM8"/>
<dbReference type="InterPro" id="IPR004332">
    <property type="entry name" value="Transposase_MuDR"/>
</dbReference>
<dbReference type="Proteomes" id="UP001497516">
    <property type="component" value="Chromosome 8"/>
</dbReference>
<sequence>MADSWEEGNGENVTNQQGEEDDFMSVEDGVAASVAKEVYHVYDSDDADTSDDEYHEARDNLRAYGETRKRRKVQSKRAADGEAEQLDEFEDVEVESGEEEEAENDNGEHGEDAGGEEPRNEASNHSISNHPPPVQEQAVGENSNDSFYRLSEDSDHVRPNLSDEEAREMYDDAPHYDPKCDHKIFQFVCRMKFESAEQFKEAVVRHSVAAGASLRWTRTNPNRREVKCKALNCKWKLYASWFR</sequence>
<feature type="compositionally biased region" description="Acidic residues" evidence="1">
    <location>
        <begin position="81"/>
        <end position="105"/>
    </location>
</feature>
<feature type="compositionally biased region" description="Basic and acidic residues" evidence="1">
    <location>
        <begin position="55"/>
        <end position="67"/>
    </location>
</feature>